<evidence type="ECO:0000313" key="2">
    <source>
        <dbReference type="Proteomes" id="UP001454036"/>
    </source>
</evidence>
<comment type="caution">
    <text evidence="1">The sequence shown here is derived from an EMBL/GenBank/DDBJ whole genome shotgun (WGS) entry which is preliminary data.</text>
</comment>
<dbReference type="CDD" id="cd09272">
    <property type="entry name" value="RNase_HI_RT_Ty1"/>
    <property type="match status" value="1"/>
</dbReference>
<dbReference type="PANTHER" id="PTHR11439:SF470">
    <property type="entry name" value="CYSTEINE-RICH RLK (RECEPTOR-LIKE PROTEIN KINASE) 8"/>
    <property type="match status" value="1"/>
</dbReference>
<dbReference type="Proteomes" id="UP001454036">
    <property type="component" value="Unassembled WGS sequence"/>
</dbReference>
<name>A0AAV3PM42_LITER</name>
<dbReference type="EMBL" id="BAABME010018152">
    <property type="protein sequence ID" value="GAA0152789.1"/>
    <property type="molecule type" value="Genomic_DNA"/>
</dbReference>
<reference evidence="1 2" key="1">
    <citation type="submission" date="2024-01" db="EMBL/GenBank/DDBJ databases">
        <title>The complete chloroplast genome sequence of Lithospermum erythrorhizon: insights into the phylogenetic relationship among Boraginaceae species and the maternal lineages of purple gromwells.</title>
        <authorList>
            <person name="Okada T."/>
            <person name="Watanabe K."/>
        </authorList>
    </citation>
    <scope>NUCLEOTIDE SEQUENCE [LARGE SCALE GENOMIC DNA]</scope>
</reference>
<gene>
    <name evidence="1" type="ORF">LIER_37560</name>
</gene>
<protein>
    <submittedName>
        <fullName evidence="1">Uncharacterized protein</fullName>
    </submittedName>
</protein>
<evidence type="ECO:0000313" key="1">
    <source>
        <dbReference type="EMBL" id="GAA0152789.1"/>
    </source>
</evidence>
<proteinExistence type="predicted"/>
<dbReference type="PANTHER" id="PTHR11439">
    <property type="entry name" value="GAG-POL-RELATED RETROTRANSPOSON"/>
    <property type="match status" value="1"/>
</dbReference>
<organism evidence="1 2">
    <name type="scientific">Lithospermum erythrorhizon</name>
    <name type="common">Purple gromwell</name>
    <name type="synonym">Lithospermum officinale var. erythrorhizon</name>
    <dbReference type="NCBI Taxonomy" id="34254"/>
    <lineage>
        <taxon>Eukaryota</taxon>
        <taxon>Viridiplantae</taxon>
        <taxon>Streptophyta</taxon>
        <taxon>Embryophyta</taxon>
        <taxon>Tracheophyta</taxon>
        <taxon>Spermatophyta</taxon>
        <taxon>Magnoliopsida</taxon>
        <taxon>eudicotyledons</taxon>
        <taxon>Gunneridae</taxon>
        <taxon>Pentapetalae</taxon>
        <taxon>asterids</taxon>
        <taxon>lamiids</taxon>
        <taxon>Boraginales</taxon>
        <taxon>Boraginaceae</taxon>
        <taxon>Boraginoideae</taxon>
        <taxon>Lithospermeae</taxon>
        <taxon>Lithospermum</taxon>
    </lineage>
</organism>
<sequence length="161" mass="18116">MKDLGSLKYFFGIEVARSSKGIYLCQWKYVLDIIEKCGLLGGRHVDFPMVPNHKLGESTSEYLADGEQFRRLKAVSLSSAKAEYRSLTAVTCELKWLKGLLSDFGVSSGRSVPVYSDSQSTLHLAHNPVFHERSKHIEPLGQQRFEFLLRNLGICDLHAPT</sequence>
<dbReference type="AlphaFoldDB" id="A0AAV3PM42"/>
<keyword evidence="2" id="KW-1185">Reference proteome</keyword>
<accession>A0AAV3PM42</accession>